<dbReference type="AlphaFoldDB" id="A0A840TXS4"/>
<feature type="signal peptide" evidence="2">
    <location>
        <begin position="1"/>
        <end position="21"/>
    </location>
</feature>
<dbReference type="RefSeq" id="WP_184177637.1">
    <property type="nucleotide sequence ID" value="NZ_JACHGF010000009.1"/>
</dbReference>
<sequence>MKKRNLLASCLVLASLVIGIAACEGPAGPAGPAGTPGPTGPQGPAGSQGATGTANVIYSSWRAASTLGTWTRTTLNGKEKFYLDMSAAPLSQQIMDQGVVMVYLKHPTENNQIRQLPVSIVAQFTEELVDYSLASVGSIRLWSTPMNGPVVPTSNYQFRYVLIPGAQAGRLNYEKLTYQEVKELFNLPD</sequence>
<accession>A0A840TXS4</accession>
<proteinExistence type="predicted"/>
<evidence type="ECO:0008006" key="5">
    <source>
        <dbReference type="Google" id="ProtNLM"/>
    </source>
</evidence>
<evidence type="ECO:0000313" key="3">
    <source>
        <dbReference type="EMBL" id="MBB5286377.1"/>
    </source>
</evidence>
<name>A0A840TXS4_9BACT</name>
<dbReference type="Proteomes" id="UP000557307">
    <property type="component" value="Unassembled WGS sequence"/>
</dbReference>
<feature type="chain" id="PRO_5033060468" description="Collagen-like protein" evidence="2">
    <location>
        <begin position="22"/>
        <end position="189"/>
    </location>
</feature>
<evidence type="ECO:0000256" key="2">
    <source>
        <dbReference type="SAM" id="SignalP"/>
    </source>
</evidence>
<dbReference type="Gene3D" id="1.20.5.320">
    <property type="entry name" value="6-Phosphogluconate Dehydrogenase, domain 3"/>
    <property type="match status" value="1"/>
</dbReference>
<reference evidence="3 4" key="1">
    <citation type="submission" date="2020-08" db="EMBL/GenBank/DDBJ databases">
        <title>Genomic Encyclopedia of Type Strains, Phase IV (KMG-IV): sequencing the most valuable type-strain genomes for metagenomic binning, comparative biology and taxonomic classification.</title>
        <authorList>
            <person name="Goeker M."/>
        </authorList>
    </citation>
    <scope>NUCLEOTIDE SEQUENCE [LARGE SCALE GENOMIC DNA]</scope>
    <source>
        <strain evidence="3 4">DSM 105074</strain>
    </source>
</reference>
<dbReference type="PROSITE" id="PS51257">
    <property type="entry name" value="PROKAR_LIPOPROTEIN"/>
    <property type="match status" value="1"/>
</dbReference>
<organism evidence="3 4">
    <name type="scientific">Rhabdobacter roseus</name>
    <dbReference type="NCBI Taxonomy" id="1655419"/>
    <lineage>
        <taxon>Bacteria</taxon>
        <taxon>Pseudomonadati</taxon>
        <taxon>Bacteroidota</taxon>
        <taxon>Cytophagia</taxon>
        <taxon>Cytophagales</taxon>
        <taxon>Cytophagaceae</taxon>
        <taxon>Rhabdobacter</taxon>
    </lineage>
</organism>
<protein>
    <recommendedName>
        <fullName evidence="5">Collagen-like protein</fullName>
    </recommendedName>
</protein>
<feature type="compositionally biased region" description="Low complexity" evidence="1">
    <location>
        <begin position="42"/>
        <end position="51"/>
    </location>
</feature>
<keyword evidence="2" id="KW-0732">Signal</keyword>
<evidence type="ECO:0000256" key="1">
    <source>
        <dbReference type="SAM" id="MobiDB-lite"/>
    </source>
</evidence>
<evidence type="ECO:0000313" key="4">
    <source>
        <dbReference type="Proteomes" id="UP000557307"/>
    </source>
</evidence>
<keyword evidence="4" id="KW-1185">Reference proteome</keyword>
<gene>
    <name evidence="3" type="ORF">HNQ92_004537</name>
</gene>
<comment type="caution">
    <text evidence="3">The sequence shown here is derived from an EMBL/GenBank/DDBJ whole genome shotgun (WGS) entry which is preliminary data.</text>
</comment>
<dbReference type="EMBL" id="JACHGF010000009">
    <property type="protein sequence ID" value="MBB5286377.1"/>
    <property type="molecule type" value="Genomic_DNA"/>
</dbReference>
<feature type="region of interest" description="Disordered" evidence="1">
    <location>
        <begin position="30"/>
        <end position="51"/>
    </location>
</feature>